<protein>
    <submittedName>
        <fullName evidence="2">Uncharacterized protein</fullName>
    </submittedName>
</protein>
<gene>
    <name evidence="2" type="ORF">BDZ94DRAFT_1255319</name>
</gene>
<reference evidence="2" key="1">
    <citation type="submission" date="2020-11" db="EMBL/GenBank/DDBJ databases">
        <authorList>
            <consortium name="DOE Joint Genome Institute"/>
            <person name="Ahrendt S."/>
            <person name="Riley R."/>
            <person name="Andreopoulos W."/>
            <person name="Labutti K."/>
            <person name="Pangilinan J."/>
            <person name="Ruiz-Duenas F.J."/>
            <person name="Barrasa J.M."/>
            <person name="Sanchez-Garcia M."/>
            <person name="Camarero S."/>
            <person name="Miyauchi S."/>
            <person name="Serrano A."/>
            <person name="Linde D."/>
            <person name="Babiker R."/>
            <person name="Drula E."/>
            <person name="Ayuso-Fernandez I."/>
            <person name="Pacheco R."/>
            <person name="Padilla G."/>
            <person name="Ferreira P."/>
            <person name="Barriuso J."/>
            <person name="Kellner H."/>
            <person name="Castanera R."/>
            <person name="Alfaro M."/>
            <person name="Ramirez L."/>
            <person name="Pisabarro A.G."/>
            <person name="Kuo A."/>
            <person name="Tritt A."/>
            <person name="Lipzen A."/>
            <person name="He G."/>
            <person name="Yan M."/>
            <person name="Ng V."/>
            <person name="Cullen D."/>
            <person name="Martin F."/>
            <person name="Rosso M.-N."/>
            <person name="Henrissat B."/>
            <person name="Hibbett D."/>
            <person name="Martinez A.T."/>
            <person name="Grigoriev I.V."/>
        </authorList>
    </citation>
    <scope>NUCLEOTIDE SEQUENCE</scope>
    <source>
        <strain evidence="2">CBS 247.69</strain>
    </source>
</reference>
<proteinExistence type="predicted"/>
<organism evidence="2 3">
    <name type="scientific">Collybia nuda</name>
    <dbReference type="NCBI Taxonomy" id="64659"/>
    <lineage>
        <taxon>Eukaryota</taxon>
        <taxon>Fungi</taxon>
        <taxon>Dikarya</taxon>
        <taxon>Basidiomycota</taxon>
        <taxon>Agaricomycotina</taxon>
        <taxon>Agaricomycetes</taxon>
        <taxon>Agaricomycetidae</taxon>
        <taxon>Agaricales</taxon>
        <taxon>Tricholomatineae</taxon>
        <taxon>Clitocybaceae</taxon>
        <taxon>Collybia</taxon>
    </lineage>
</organism>
<evidence type="ECO:0000313" key="2">
    <source>
        <dbReference type="EMBL" id="KAF9464815.1"/>
    </source>
</evidence>
<feature type="region of interest" description="Disordered" evidence="1">
    <location>
        <begin position="1"/>
        <end position="47"/>
    </location>
</feature>
<name>A0A9P6CJY8_9AGAR</name>
<sequence>MLSTNPPLDQHPPAYSEVDPTPGSDQRPPELHTYRPDFFAHTSPGPTPLTTQPLIPYAYYDARSPYSITQADIRARWRLISGCLWASGLWTVIGLVVGVELTEYGATRAGATTWLLEVLSSFKMG</sequence>
<dbReference type="OrthoDB" id="3065836at2759"/>
<evidence type="ECO:0000256" key="1">
    <source>
        <dbReference type="SAM" id="MobiDB-lite"/>
    </source>
</evidence>
<accession>A0A9P6CJY8</accession>
<dbReference type="AlphaFoldDB" id="A0A9P6CJY8"/>
<comment type="caution">
    <text evidence="2">The sequence shown here is derived from an EMBL/GenBank/DDBJ whole genome shotgun (WGS) entry which is preliminary data.</text>
</comment>
<dbReference type="EMBL" id="MU150251">
    <property type="protein sequence ID" value="KAF9464815.1"/>
    <property type="molecule type" value="Genomic_DNA"/>
</dbReference>
<evidence type="ECO:0000313" key="3">
    <source>
        <dbReference type="Proteomes" id="UP000807353"/>
    </source>
</evidence>
<dbReference type="Proteomes" id="UP000807353">
    <property type="component" value="Unassembled WGS sequence"/>
</dbReference>
<keyword evidence="3" id="KW-1185">Reference proteome</keyword>